<keyword evidence="3" id="KW-1185">Reference proteome</keyword>
<feature type="region of interest" description="Disordered" evidence="1">
    <location>
        <begin position="1"/>
        <end position="68"/>
    </location>
</feature>
<evidence type="ECO:0000313" key="2">
    <source>
        <dbReference type="EMBL" id="KIK98282.1"/>
    </source>
</evidence>
<feature type="compositionally biased region" description="Basic and acidic residues" evidence="1">
    <location>
        <begin position="14"/>
        <end position="31"/>
    </location>
</feature>
<reference evidence="3" key="2">
    <citation type="submission" date="2015-01" db="EMBL/GenBank/DDBJ databases">
        <title>Evolutionary Origins and Diversification of the Mycorrhizal Mutualists.</title>
        <authorList>
            <consortium name="DOE Joint Genome Institute"/>
            <consortium name="Mycorrhizal Genomics Consortium"/>
            <person name="Kohler A."/>
            <person name="Kuo A."/>
            <person name="Nagy L.G."/>
            <person name="Floudas D."/>
            <person name="Copeland A."/>
            <person name="Barry K.W."/>
            <person name="Cichocki N."/>
            <person name="Veneault-Fourrey C."/>
            <person name="LaButti K."/>
            <person name="Lindquist E.A."/>
            <person name="Lipzen A."/>
            <person name="Lundell T."/>
            <person name="Morin E."/>
            <person name="Murat C."/>
            <person name="Riley R."/>
            <person name="Ohm R."/>
            <person name="Sun H."/>
            <person name="Tunlid A."/>
            <person name="Henrissat B."/>
            <person name="Grigoriev I.V."/>
            <person name="Hibbett D.S."/>
            <person name="Martin F."/>
        </authorList>
    </citation>
    <scope>NUCLEOTIDE SEQUENCE [LARGE SCALE GENOMIC DNA]</scope>
    <source>
        <strain evidence="3">Ve08.2h10</strain>
    </source>
</reference>
<accession>A0A0D0DIT1</accession>
<feature type="compositionally biased region" description="Low complexity" evidence="1">
    <location>
        <begin position="1"/>
        <end position="12"/>
    </location>
</feature>
<evidence type="ECO:0000313" key="3">
    <source>
        <dbReference type="Proteomes" id="UP000054538"/>
    </source>
</evidence>
<dbReference type="EMBL" id="KN824899">
    <property type="protein sequence ID" value="KIK98282.1"/>
    <property type="molecule type" value="Genomic_DNA"/>
</dbReference>
<sequence length="133" mass="14116">MSSSESRSVTGSGHEPREHIHVSDERNERSDSSSSLRAPLILSQSEPLGVPAIPVPDSGSRSSLHRTRARVVRPNIAIPIHTSSADTDATYLAPSFTAHAVQVLVSGLESEIGKAPPSYESVAGFEPRPTNGH</sequence>
<dbReference type="InParanoid" id="A0A0D0DIT1"/>
<proteinExistence type="predicted"/>
<dbReference type="Proteomes" id="UP000054538">
    <property type="component" value="Unassembled WGS sequence"/>
</dbReference>
<protein>
    <submittedName>
        <fullName evidence="2">Uncharacterized protein</fullName>
    </submittedName>
</protein>
<evidence type="ECO:0000256" key="1">
    <source>
        <dbReference type="SAM" id="MobiDB-lite"/>
    </source>
</evidence>
<name>A0A0D0DIT1_9AGAM</name>
<organism evidence="2 3">
    <name type="scientific">Paxillus rubicundulus Ve08.2h10</name>
    <dbReference type="NCBI Taxonomy" id="930991"/>
    <lineage>
        <taxon>Eukaryota</taxon>
        <taxon>Fungi</taxon>
        <taxon>Dikarya</taxon>
        <taxon>Basidiomycota</taxon>
        <taxon>Agaricomycotina</taxon>
        <taxon>Agaricomycetes</taxon>
        <taxon>Agaricomycetidae</taxon>
        <taxon>Boletales</taxon>
        <taxon>Paxilineae</taxon>
        <taxon>Paxillaceae</taxon>
        <taxon>Paxillus</taxon>
    </lineage>
</organism>
<gene>
    <name evidence="2" type="ORF">PAXRUDRAFT_9652</name>
</gene>
<reference evidence="2 3" key="1">
    <citation type="submission" date="2014-04" db="EMBL/GenBank/DDBJ databases">
        <authorList>
            <consortium name="DOE Joint Genome Institute"/>
            <person name="Kuo A."/>
            <person name="Kohler A."/>
            <person name="Jargeat P."/>
            <person name="Nagy L.G."/>
            <person name="Floudas D."/>
            <person name="Copeland A."/>
            <person name="Barry K.W."/>
            <person name="Cichocki N."/>
            <person name="Veneault-Fourrey C."/>
            <person name="LaButti K."/>
            <person name="Lindquist E.A."/>
            <person name="Lipzen A."/>
            <person name="Lundell T."/>
            <person name="Morin E."/>
            <person name="Murat C."/>
            <person name="Sun H."/>
            <person name="Tunlid A."/>
            <person name="Henrissat B."/>
            <person name="Grigoriev I.V."/>
            <person name="Hibbett D.S."/>
            <person name="Martin F."/>
            <person name="Nordberg H.P."/>
            <person name="Cantor M.N."/>
            <person name="Hua S.X."/>
        </authorList>
    </citation>
    <scope>NUCLEOTIDE SEQUENCE [LARGE SCALE GENOMIC DNA]</scope>
    <source>
        <strain evidence="2 3">Ve08.2h10</strain>
    </source>
</reference>
<dbReference type="AlphaFoldDB" id="A0A0D0DIT1"/>
<dbReference type="HOGENOM" id="CLU_1907359_0_0_1"/>